<protein>
    <recommendedName>
        <fullName evidence="3">histidine kinase</fullName>
        <ecNumber evidence="3">2.7.13.3</ecNumber>
    </recommendedName>
</protein>
<dbReference type="Pfam" id="PF00512">
    <property type="entry name" value="HisKA"/>
    <property type="match status" value="1"/>
</dbReference>
<keyword evidence="10 11" id="KW-0472">Membrane</keyword>
<dbReference type="PRINTS" id="PR00344">
    <property type="entry name" value="BCTRLSENSOR"/>
</dbReference>
<keyword evidence="15" id="KW-1185">Reference proteome</keyword>
<evidence type="ECO:0000313" key="15">
    <source>
        <dbReference type="Proteomes" id="UP000660454"/>
    </source>
</evidence>
<evidence type="ECO:0000256" key="1">
    <source>
        <dbReference type="ARBA" id="ARBA00000085"/>
    </source>
</evidence>
<keyword evidence="6 11" id="KW-0812">Transmembrane</keyword>
<dbReference type="SUPFAM" id="SSF47384">
    <property type="entry name" value="Homodimeric domain of signal transducing histidine kinase"/>
    <property type="match status" value="1"/>
</dbReference>
<evidence type="ECO:0000256" key="2">
    <source>
        <dbReference type="ARBA" id="ARBA00004236"/>
    </source>
</evidence>
<comment type="catalytic activity">
    <reaction evidence="1">
        <text>ATP + protein L-histidine = ADP + protein N-phospho-L-histidine.</text>
        <dbReference type="EC" id="2.7.13.3"/>
    </reaction>
</comment>
<proteinExistence type="predicted"/>
<comment type="caution">
    <text evidence="14">The sequence shown here is derived from an EMBL/GenBank/DDBJ whole genome shotgun (WGS) entry which is preliminary data.</text>
</comment>
<feature type="domain" description="HAMP" evidence="13">
    <location>
        <begin position="153"/>
        <end position="205"/>
    </location>
</feature>
<dbReference type="PANTHER" id="PTHR45436">
    <property type="entry name" value="SENSOR HISTIDINE KINASE YKOH"/>
    <property type="match status" value="1"/>
</dbReference>
<dbReference type="InterPro" id="IPR003660">
    <property type="entry name" value="HAMP_dom"/>
</dbReference>
<keyword evidence="4" id="KW-0597">Phosphoprotein</keyword>
<keyword evidence="9" id="KW-0902">Two-component regulatory system</keyword>
<keyword evidence="5" id="KW-0808">Transferase</keyword>
<dbReference type="SMART" id="SM00304">
    <property type="entry name" value="HAMP"/>
    <property type="match status" value="1"/>
</dbReference>
<feature type="transmembrane region" description="Helical" evidence="11">
    <location>
        <begin position="128"/>
        <end position="148"/>
    </location>
</feature>
<dbReference type="InterPro" id="IPR036097">
    <property type="entry name" value="HisK_dim/P_sf"/>
</dbReference>
<evidence type="ECO:0000256" key="8">
    <source>
        <dbReference type="ARBA" id="ARBA00022989"/>
    </source>
</evidence>
<keyword evidence="7 14" id="KW-0418">Kinase</keyword>
<evidence type="ECO:0000256" key="9">
    <source>
        <dbReference type="ARBA" id="ARBA00023012"/>
    </source>
</evidence>
<dbReference type="Proteomes" id="UP000660454">
    <property type="component" value="Unassembled WGS sequence"/>
</dbReference>
<dbReference type="EMBL" id="BOOF01000067">
    <property type="protein sequence ID" value="GIH67126.1"/>
    <property type="molecule type" value="Genomic_DNA"/>
</dbReference>
<evidence type="ECO:0000256" key="4">
    <source>
        <dbReference type="ARBA" id="ARBA00022553"/>
    </source>
</evidence>
<evidence type="ECO:0000259" key="13">
    <source>
        <dbReference type="PROSITE" id="PS50885"/>
    </source>
</evidence>
<dbReference type="InterPro" id="IPR004358">
    <property type="entry name" value="Sig_transdc_His_kin-like_C"/>
</dbReference>
<dbReference type="SMART" id="SM00387">
    <property type="entry name" value="HATPase_c"/>
    <property type="match status" value="1"/>
</dbReference>
<dbReference type="Pfam" id="PF02518">
    <property type="entry name" value="HATPase_c"/>
    <property type="match status" value="1"/>
</dbReference>
<dbReference type="GO" id="GO:0016301">
    <property type="term" value="F:kinase activity"/>
    <property type="evidence" value="ECO:0007669"/>
    <property type="project" value="UniProtKB-KW"/>
</dbReference>
<dbReference type="InterPro" id="IPR003661">
    <property type="entry name" value="HisK_dim/P_dom"/>
</dbReference>
<dbReference type="InterPro" id="IPR036890">
    <property type="entry name" value="HATPase_C_sf"/>
</dbReference>
<dbReference type="PROSITE" id="PS50885">
    <property type="entry name" value="HAMP"/>
    <property type="match status" value="1"/>
</dbReference>
<dbReference type="InterPro" id="IPR004212">
    <property type="entry name" value="GTF2I"/>
</dbReference>
<reference evidence="14 15" key="1">
    <citation type="submission" date="2021-01" db="EMBL/GenBank/DDBJ databases">
        <title>Whole genome shotgun sequence of Microbispora siamensis NBRC 104113.</title>
        <authorList>
            <person name="Komaki H."/>
            <person name="Tamura T."/>
        </authorList>
    </citation>
    <scope>NUCLEOTIDE SEQUENCE [LARGE SCALE GENOMIC DNA]</scope>
    <source>
        <strain evidence="14 15">NBRC 104113</strain>
    </source>
</reference>
<evidence type="ECO:0000256" key="7">
    <source>
        <dbReference type="ARBA" id="ARBA00022777"/>
    </source>
</evidence>
<dbReference type="Gene3D" id="6.10.340.10">
    <property type="match status" value="1"/>
</dbReference>
<dbReference type="SUPFAM" id="SSF55874">
    <property type="entry name" value="ATPase domain of HSP90 chaperone/DNA topoisomerase II/histidine kinase"/>
    <property type="match status" value="1"/>
</dbReference>
<evidence type="ECO:0000256" key="6">
    <source>
        <dbReference type="ARBA" id="ARBA00022692"/>
    </source>
</evidence>
<organism evidence="14 15">
    <name type="scientific">Microbispora siamensis</name>
    <dbReference type="NCBI Taxonomy" id="564413"/>
    <lineage>
        <taxon>Bacteria</taxon>
        <taxon>Bacillati</taxon>
        <taxon>Actinomycetota</taxon>
        <taxon>Actinomycetes</taxon>
        <taxon>Streptosporangiales</taxon>
        <taxon>Streptosporangiaceae</taxon>
        <taxon>Microbispora</taxon>
    </lineage>
</organism>
<evidence type="ECO:0000259" key="12">
    <source>
        <dbReference type="PROSITE" id="PS50109"/>
    </source>
</evidence>
<gene>
    <name evidence="14" type="ORF">Msi02_79430</name>
</gene>
<sequence length="418" mass="43772">MRSRLLTTITGVAVLAVSLFAVPLAVAVARLYHDGAIESLEMEATWVASTFSSAAPVSLPTGLPRDMTVGVYTTDGRRLLGSGPARSPLREGVEGGVLIATAPIPSDETPGVVRVATSYDTVAGKTHIAWLIMAGLAVLVIGLAAAFARRQSARLAAPLEDLTRSAQALGDGDFTIRAPRSNVREADQAGLALEATARRLGDVLDRERAFSANVSHQLRTQLTGMMLGLEAALARPDAALADAVHTALTRGERLQTVIDDLVRLTRDHRTGSAPLDVPAVLDEVRECWQGPLAAQGRRLTVSVPDDLPPVAASPAAVRQILRVLLDNALVHGEGEVTVEAADLADGIAIEVADRGPGVPEDMDVFARRAADGHGIGLALARSLAEAEAGRLVLRRTVPPVFSLLLSPAARSDSPVPVP</sequence>
<comment type="subcellular location">
    <subcellularLocation>
        <location evidence="2">Cell membrane</location>
    </subcellularLocation>
</comment>
<dbReference type="Gene3D" id="3.30.565.10">
    <property type="entry name" value="Histidine kinase-like ATPase, C-terminal domain"/>
    <property type="match status" value="1"/>
</dbReference>
<dbReference type="CDD" id="cd00082">
    <property type="entry name" value="HisKA"/>
    <property type="match status" value="1"/>
</dbReference>
<dbReference type="InterPro" id="IPR003594">
    <property type="entry name" value="HATPase_dom"/>
</dbReference>
<dbReference type="Gene3D" id="1.10.287.130">
    <property type="match status" value="1"/>
</dbReference>
<evidence type="ECO:0000256" key="11">
    <source>
        <dbReference type="SAM" id="Phobius"/>
    </source>
</evidence>
<dbReference type="SMART" id="SM00388">
    <property type="entry name" value="HisKA"/>
    <property type="match status" value="1"/>
</dbReference>
<dbReference type="PROSITE" id="PS51139">
    <property type="entry name" value="GTF2I"/>
    <property type="match status" value="1"/>
</dbReference>
<name>A0ABQ4H0B4_9ACTN</name>
<feature type="domain" description="Histidine kinase" evidence="12">
    <location>
        <begin position="213"/>
        <end position="409"/>
    </location>
</feature>
<accession>A0ABQ4H0B4</accession>
<dbReference type="EC" id="2.7.13.3" evidence="3"/>
<evidence type="ECO:0000256" key="5">
    <source>
        <dbReference type="ARBA" id="ARBA00022679"/>
    </source>
</evidence>
<dbReference type="PANTHER" id="PTHR45436:SF5">
    <property type="entry name" value="SENSOR HISTIDINE KINASE TRCS"/>
    <property type="match status" value="1"/>
</dbReference>
<dbReference type="InterPro" id="IPR005467">
    <property type="entry name" value="His_kinase_dom"/>
</dbReference>
<keyword evidence="8 11" id="KW-1133">Transmembrane helix</keyword>
<dbReference type="CDD" id="cd06225">
    <property type="entry name" value="HAMP"/>
    <property type="match status" value="1"/>
</dbReference>
<dbReference type="PROSITE" id="PS50109">
    <property type="entry name" value="HIS_KIN"/>
    <property type="match status" value="1"/>
</dbReference>
<evidence type="ECO:0000313" key="14">
    <source>
        <dbReference type="EMBL" id="GIH67126.1"/>
    </source>
</evidence>
<evidence type="ECO:0000256" key="3">
    <source>
        <dbReference type="ARBA" id="ARBA00012438"/>
    </source>
</evidence>
<dbReference type="InterPro" id="IPR050428">
    <property type="entry name" value="TCS_sensor_his_kinase"/>
</dbReference>
<dbReference type="Pfam" id="PF00672">
    <property type="entry name" value="HAMP"/>
    <property type="match status" value="1"/>
</dbReference>
<evidence type="ECO:0000256" key="10">
    <source>
        <dbReference type="ARBA" id="ARBA00023136"/>
    </source>
</evidence>